<sequence length="112" mass="12528">MSWIYGSSGGTGFWDEQCKSERRIKEKWAATYGVDLKAKKEAEVEAEKAELAKAEAERLAREAANKPNDWRSRPKPWEVKGPGTWKTVIKPTGMTRTWVPTTAKKPPPGVGI</sequence>
<feature type="compositionally biased region" description="Basic and acidic residues" evidence="1">
    <location>
        <begin position="61"/>
        <end position="78"/>
    </location>
</feature>
<protein>
    <submittedName>
        <fullName evidence="2">Uncharacterized protein</fullName>
    </submittedName>
</protein>
<name>C1DY26_MICCC</name>
<evidence type="ECO:0000256" key="1">
    <source>
        <dbReference type="SAM" id="MobiDB-lite"/>
    </source>
</evidence>
<accession>C1DY26</accession>
<dbReference type="EMBL" id="CP001323">
    <property type="protein sequence ID" value="ACO61352.1"/>
    <property type="molecule type" value="Genomic_DNA"/>
</dbReference>
<organism evidence="2 3">
    <name type="scientific">Micromonas commoda (strain RCC299 / NOUM17 / CCMP2709)</name>
    <name type="common">Picoplanktonic green alga</name>
    <dbReference type="NCBI Taxonomy" id="296587"/>
    <lineage>
        <taxon>Eukaryota</taxon>
        <taxon>Viridiplantae</taxon>
        <taxon>Chlorophyta</taxon>
        <taxon>Mamiellophyceae</taxon>
        <taxon>Mamiellales</taxon>
        <taxon>Mamiellaceae</taxon>
        <taxon>Micromonas</taxon>
    </lineage>
</organism>
<dbReference type="AlphaFoldDB" id="C1DY26"/>
<feature type="region of interest" description="Disordered" evidence="1">
    <location>
        <begin position="61"/>
        <end position="112"/>
    </location>
</feature>
<gene>
    <name evidence="2" type="ORF">MICPUN_98912</name>
</gene>
<evidence type="ECO:0000313" key="2">
    <source>
        <dbReference type="EMBL" id="ACO61352.1"/>
    </source>
</evidence>
<keyword evidence="3" id="KW-1185">Reference proteome</keyword>
<dbReference type="OMA" id="MSWIYGS"/>
<evidence type="ECO:0000313" key="3">
    <source>
        <dbReference type="Proteomes" id="UP000002009"/>
    </source>
</evidence>
<dbReference type="GeneID" id="8240810"/>
<dbReference type="InParanoid" id="C1DY26"/>
<dbReference type="Proteomes" id="UP000002009">
    <property type="component" value="Chromosome 2"/>
</dbReference>
<reference evidence="2 3" key="1">
    <citation type="journal article" date="2009" name="Science">
        <title>Green evolution and dynamic adaptations revealed by genomes of the marine picoeukaryotes Micromonas.</title>
        <authorList>
            <person name="Worden A.Z."/>
            <person name="Lee J.H."/>
            <person name="Mock T."/>
            <person name="Rouze P."/>
            <person name="Simmons M.P."/>
            <person name="Aerts A.L."/>
            <person name="Allen A.E."/>
            <person name="Cuvelier M.L."/>
            <person name="Derelle E."/>
            <person name="Everett M.V."/>
            <person name="Foulon E."/>
            <person name="Grimwood J."/>
            <person name="Gundlach H."/>
            <person name="Henrissat B."/>
            <person name="Napoli C."/>
            <person name="McDonald S.M."/>
            <person name="Parker M.S."/>
            <person name="Rombauts S."/>
            <person name="Salamov A."/>
            <person name="Von Dassow P."/>
            <person name="Badger J.H."/>
            <person name="Coutinho P.M."/>
            <person name="Demir E."/>
            <person name="Dubchak I."/>
            <person name="Gentemann C."/>
            <person name="Eikrem W."/>
            <person name="Gready J.E."/>
            <person name="John U."/>
            <person name="Lanier W."/>
            <person name="Lindquist E.A."/>
            <person name="Lucas S."/>
            <person name="Mayer K.F."/>
            <person name="Moreau H."/>
            <person name="Not F."/>
            <person name="Otillar R."/>
            <person name="Panaud O."/>
            <person name="Pangilinan J."/>
            <person name="Paulsen I."/>
            <person name="Piegu B."/>
            <person name="Poliakov A."/>
            <person name="Robbens S."/>
            <person name="Schmutz J."/>
            <person name="Toulza E."/>
            <person name="Wyss T."/>
            <person name="Zelensky A."/>
            <person name="Zhou K."/>
            <person name="Armbrust E.V."/>
            <person name="Bhattacharya D."/>
            <person name="Goodenough U.W."/>
            <person name="Van de Peer Y."/>
            <person name="Grigoriev I.V."/>
        </authorList>
    </citation>
    <scope>NUCLEOTIDE SEQUENCE [LARGE SCALE GENOMIC DNA]</scope>
    <source>
        <strain evidence="3">RCC299 / NOUM17</strain>
    </source>
</reference>
<dbReference type="OrthoDB" id="10537187at2759"/>
<dbReference type="KEGG" id="mis:MICPUN_98912"/>
<dbReference type="RefSeq" id="XP_002500094.1">
    <property type="nucleotide sequence ID" value="XM_002500048.1"/>
</dbReference>
<proteinExistence type="predicted"/>